<reference evidence="2" key="1">
    <citation type="submission" date="2017-09" db="EMBL/GenBank/DDBJ databases">
        <title>Depth-based differentiation of microbial function through sediment-hosted aquifers and enrichment of novel symbionts in the deep terrestrial subsurface.</title>
        <authorList>
            <person name="Probst A.J."/>
            <person name="Ladd B."/>
            <person name="Jarett J.K."/>
            <person name="Geller-Mcgrath D.E."/>
            <person name="Sieber C.M.K."/>
            <person name="Emerson J.B."/>
            <person name="Anantharaman K."/>
            <person name="Thomas B.C."/>
            <person name="Malmstrom R."/>
            <person name="Stieglmeier M."/>
            <person name="Klingl A."/>
            <person name="Woyke T."/>
            <person name="Ryan C.M."/>
            <person name="Banfield J.F."/>
        </authorList>
    </citation>
    <scope>NUCLEOTIDE SEQUENCE [LARGE SCALE GENOMIC DNA]</scope>
</reference>
<evidence type="ECO:0000313" key="1">
    <source>
        <dbReference type="EMBL" id="PIZ92217.1"/>
    </source>
</evidence>
<organism evidence="1 2">
    <name type="scientific">Candidatus Magasanikbacteria bacterium CG_4_10_14_0_2_um_filter_41_31</name>
    <dbReference type="NCBI Taxonomy" id="1974639"/>
    <lineage>
        <taxon>Bacteria</taxon>
        <taxon>Candidatus Magasanikiibacteriota</taxon>
    </lineage>
</organism>
<dbReference type="AlphaFoldDB" id="A0A2M7V1L2"/>
<gene>
    <name evidence="1" type="ORF">COX83_04865</name>
</gene>
<dbReference type="EMBL" id="PFPI01000065">
    <property type="protein sequence ID" value="PIZ92217.1"/>
    <property type="molecule type" value="Genomic_DNA"/>
</dbReference>
<name>A0A2M7V1L2_9BACT</name>
<proteinExistence type="predicted"/>
<sequence length="196" mass="22133">MRYQYGVPRFAEIPRYIVISLQVGDVSTTAEGEPGEISMMLHFSMTMLIAAIFAVGPITHASPPQITPGTRLVCPAELGSTCFVFGGSYRPDYERAKDTLMVQDTESHEWNFRSGCDHNILTYIQPGEMCYGRWVKSPSMPSNAAEKLNAEVRRTDVIKEQRGKEETLDAFIRCYEQSLQRRAEASRPPVEIDYDL</sequence>
<accession>A0A2M7V1L2</accession>
<comment type="caution">
    <text evidence="1">The sequence shown here is derived from an EMBL/GenBank/DDBJ whole genome shotgun (WGS) entry which is preliminary data.</text>
</comment>
<protein>
    <submittedName>
        <fullName evidence="1">Uncharacterized protein</fullName>
    </submittedName>
</protein>
<dbReference type="Proteomes" id="UP000230078">
    <property type="component" value="Unassembled WGS sequence"/>
</dbReference>
<evidence type="ECO:0000313" key="2">
    <source>
        <dbReference type="Proteomes" id="UP000230078"/>
    </source>
</evidence>